<protein>
    <submittedName>
        <fullName evidence="1">Uncharacterized protein</fullName>
    </submittedName>
</protein>
<dbReference type="RefSeq" id="WP_009259990.1">
    <property type="nucleotide sequence ID" value="NZ_JAJCIK010000080.1"/>
</dbReference>
<dbReference type="EMBL" id="WKPR01000064">
    <property type="protein sequence ID" value="MSB22991.1"/>
    <property type="molecule type" value="Genomic_DNA"/>
</dbReference>
<dbReference type="AlphaFoldDB" id="A0A174WPF9"/>
<accession>A0A174WPF9</accession>
<comment type="caution">
    <text evidence="1">The sequence shown here is derived from an EMBL/GenBank/DDBJ whole genome shotgun (WGS) entry which is preliminary data.</text>
</comment>
<evidence type="ECO:0000313" key="2">
    <source>
        <dbReference type="Proteomes" id="UP000434475"/>
    </source>
</evidence>
<proteinExistence type="predicted"/>
<dbReference type="Proteomes" id="UP000434475">
    <property type="component" value="Unassembled WGS sequence"/>
</dbReference>
<name>A0A174WPF9_FLAPL</name>
<gene>
    <name evidence="1" type="ORF">GKE97_26480</name>
</gene>
<organism evidence="1 2">
    <name type="scientific">Flavonifractor plautii</name>
    <name type="common">Fusobacterium plautii</name>
    <dbReference type="NCBI Taxonomy" id="292800"/>
    <lineage>
        <taxon>Bacteria</taxon>
        <taxon>Bacillati</taxon>
        <taxon>Bacillota</taxon>
        <taxon>Clostridia</taxon>
        <taxon>Eubacteriales</taxon>
        <taxon>Oscillospiraceae</taxon>
        <taxon>Flavonifractor</taxon>
    </lineage>
</organism>
<reference evidence="1 2" key="1">
    <citation type="journal article" date="2019" name="Nat. Med.">
        <title>A library of human gut bacterial isolates paired with longitudinal multiomics data enables mechanistic microbiome research.</title>
        <authorList>
            <person name="Poyet M."/>
            <person name="Groussin M."/>
            <person name="Gibbons S.M."/>
            <person name="Avila-Pacheco J."/>
            <person name="Jiang X."/>
            <person name="Kearney S.M."/>
            <person name="Perrotta A.R."/>
            <person name="Berdy B."/>
            <person name="Zhao S."/>
            <person name="Lieberman T.D."/>
            <person name="Swanson P.K."/>
            <person name="Smith M."/>
            <person name="Roesemann S."/>
            <person name="Alexander J.E."/>
            <person name="Rich S.A."/>
            <person name="Livny J."/>
            <person name="Vlamakis H."/>
            <person name="Clish C."/>
            <person name="Bullock K."/>
            <person name="Deik A."/>
            <person name="Scott J."/>
            <person name="Pierce K.A."/>
            <person name="Xavier R.J."/>
            <person name="Alm E.J."/>
        </authorList>
    </citation>
    <scope>NUCLEOTIDE SEQUENCE [LARGE SCALE GENOMIC DNA]</scope>
    <source>
        <strain evidence="1 2">BIOML-A2</strain>
    </source>
</reference>
<evidence type="ECO:0000313" key="1">
    <source>
        <dbReference type="EMBL" id="MSB22991.1"/>
    </source>
</evidence>
<sequence length="159" mass="18153">MNHAERYESLITKLSSMRWRGGELDCSYQAALYLMASHPVLAEKVERYFSPDGIDFGGLMKKEEFDYDWMKLTADAARNLFSWNSKCAATPFEISRMPAPAIRALFTSFFIANGDYAVSVRENEDGKKEFVMDCSAGWEREKILQQFDRMLADIGAEMG</sequence>